<sequence length="77" mass="8688">MQADATFASIEQAWVDAAIRGDRATLDQLLDDSFAETMPNGARRTNADVLFALTWRVMAYCVVKYDVWCQRIGVRTT</sequence>
<gene>
    <name evidence="2" type="ORF">A6V36_05885</name>
    <name evidence="3" type="ORF">A6V37_13905</name>
</gene>
<reference evidence="4 5" key="1">
    <citation type="submission" date="2016-04" db="EMBL/GenBank/DDBJ databases">
        <title>Reclassification of Paraburkholderia panaciterrae (Farh et al. 2015) Dobritsa &amp; Samadpour 2016 as a later homotypic synonym of Paraburkholderia ginsengiterrae (Farh et al. 2015) Dobritsa &amp; Samadpour 2016.</title>
        <authorList>
            <person name="Dobritsa A.P."/>
            <person name="Kutumbaka K."/>
            <person name="Samadpour M."/>
        </authorList>
    </citation>
    <scope>NUCLEOTIDE SEQUENCE [LARGE SCALE GENOMIC DNA]</scope>
    <source>
        <strain evidence="3 5">DCY85</strain>
        <strain evidence="2 4">DCY85-1</strain>
    </source>
</reference>
<dbReference type="SUPFAM" id="SSF54427">
    <property type="entry name" value="NTF2-like"/>
    <property type="match status" value="1"/>
</dbReference>
<dbReference type="OrthoDB" id="9008668at2"/>
<proteinExistence type="predicted"/>
<dbReference type="Pfam" id="PF14534">
    <property type="entry name" value="DUF4440"/>
    <property type="match status" value="1"/>
</dbReference>
<dbReference type="AlphaFoldDB" id="A0A1A9NGW9"/>
<comment type="caution">
    <text evidence="3">The sequence shown here is derived from an EMBL/GenBank/DDBJ whole genome shotgun (WGS) entry which is preliminary data.</text>
</comment>
<name>A0A1A9NGW9_9BURK</name>
<protein>
    <recommendedName>
        <fullName evidence="1">DUF4440 domain-containing protein</fullName>
    </recommendedName>
</protein>
<keyword evidence="4" id="KW-1185">Reference proteome</keyword>
<evidence type="ECO:0000313" key="5">
    <source>
        <dbReference type="Proteomes" id="UP000078116"/>
    </source>
</evidence>
<organism evidence="3 5">
    <name type="scientific">Paraburkholderia ginsengiterrae</name>
    <dbReference type="NCBI Taxonomy" id="1462993"/>
    <lineage>
        <taxon>Bacteria</taxon>
        <taxon>Pseudomonadati</taxon>
        <taxon>Pseudomonadota</taxon>
        <taxon>Betaproteobacteria</taxon>
        <taxon>Burkholderiales</taxon>
        <taxon>Burkholderiaceae</taxon>
        <taxon>Paraburkholderia</taxon>
    </lineage>
</organism>
<evidence type="ECO:0000313" key="2">
    <source>
        <dbReference type="EMBL" id="OAJ58450.1"/>
    </source>
</evidence>
<dbReference type="RefSeq" id="WP_064268849.1">
    <property type="nucleotide sequence ID" value="NZ_LXJZ01000176.1"/>
</dbReference>
<dbReference type="EMBL" id="LXKA01000022">
    <property type="protein sequence ID" value="OAJ65670.1"/>
    <property type="molecule type" value="Genomic_DNA"/>
</dbReference>
<dbReference type="InterPro" id="IPR027843">
    <property type="entry name" value="DUF4440"/>
</dbReference>
<dbReference type="EMBL" id="LXJZ01000176">
    <property type="protein sequence ID" value="OAJ58450.1"/>
    <property type="molecule type" value="Genomic_DNA"/>
</dbReference>
<dbReference type="Proteomes" id="UP000078116">
    <property type="component" value="Unassembled WGS sequence"/>
</dbReference>
<evidence type="ECO:0000313" key="4">
    <source>
        <dbReference type="Proteomes" id="UP000077961"/>
    </source>
</evidence>
<dbReference type="STRING" id="1462993.A6V36_05885"/>
<dbReference type="InterPro" id="IPR032710">
    <property type="entry name" value="NTF2-like_dom_sf"/>
</dbReference>
<feature type="domain" description="DUF4440" evidence="1">
    <location>
        <begin position="9"/>
        <end position="60"/>
    </location>
</feature>
<dbReference type="Gene3D" id="3.10.450.50">
    <property type="match status" value="1"/>
</dbReference>
<accession>A0A1A9NGW9</accession>
<evidence type="ECO:0000259" key="1">
    <source>
        <dbReference type="Pfam" id="PF14534"/>
    </source>
</evidence>
<dbReference type="Proteomes" id="UP000077961">
    <property type="component" value="Unassembled WGS sequence"/>
</dbReference>
<evidence type="ECO:0000313" key="3">
    <source>
        <dbReference type="EMBL" id="OAJ65670.1"/>
    </source>
</evidence>